<evidence type="ECO:0000256" key="1">
    <source>
        <dbReference type="ARBA" id="ARBA00010815"/>
    </source>
</evidence>
<dbReference type="AlphaFoldDB" id="A0A127FE00"/>
<proteinExistence type="inferred from homology"/>
<dbReference type="Gene3D" id="3.40.50.150">
    <property type="entry name" value="Vaccinia Virus protein VP39"/>
    <property type="match status" value="1"/>
</dbReference>
<evidence type="ECO:0000259" key="7">
    <source>
        <dbReference type="Pfam" id="PF25371"/>
    </source>
</evidence>
<dbReference type="PANTHER" id="PTHR43667">
    <property type="entry name" value="CYCLOPROPANE-FATTY-ACYL-PHOSPHOLIPID SYNTHASE"/>
    <property type="match status" value="1"/>
</dbReference>
<dbReference type="GO" id="GO:0008168">
    <property type="term" value="F:methyltransferase activity"/>
    <property type="evidence" value="ECO:0007669"/>
    <property type="project" value="UniProtKB-KW"/>
</dbReference>
<dbReference type="PANTHER" id="PTHR43667:SF1">
    <property type="entry name" value="CYCLOPROPANE-FATTY-ACYL-PHOSPHOLIPID SYNTHASE"/>
    <property type="match status" value="1"/>
</dbReference>
<evidence type="ECO:0000256" key="3">
    <source>
        <dbReference type="ARBA" id="ARBA00022679"/>
    </source>
</evidence>
<keyword evidence="3" id="KW-0808">Transferase</keyword>
<accession>A0A127FE00</accession>
<dbReference type="GO" id="GO:0008610">
    <property type="term" value="P:lipid biosynthetic process"/>
    <property type="evidence" value="ECO:0007669"/>
    <property type="project" value="InterPro"/>
</dbReference>
<keyword evidence="5" id="KW-0443">Lipid metabolism</keyword>
<dbReference type="CDD" id="cd02440">
    <property type="entry name" value="AdoMet_MTases"/>
    <property type="match status" value="1"/>
</dbReference>
<comment type="similarity">
    <text evidence="1">Belongs to the CFA/CMAS family.</text>
</comment>
<dbReference type="STRING" id="465721.ACG33_12850"/>
<evidence type="ECO:0000256" key="2">
    <source>
        <dbReference type="ARBA" id="ARBA00022603"/>
    </source>
</evidence>
<reference evidence="8 9" key="1">
    <citation type="submission" date="2015-06" db="EMBL/GenBank/DDBJ databases">
        <title>A Comprehensive Approach to Explore the Metabolic and Phylogenetic Diversity of Bacterial Steroid Degradation in the Environment: Testosterone as an Example.</title>
        <authorList>
            <person name="Yang F.-C."/>
            <person name="Chen Y.-L."/>
            <person name="Yu C.-P."/>
            <person name="Tang S.-L."/>
            <person name="Wang P.-H."/>
            <person name="Ismail W."/>
            <person name="Wang C.-H."/>
            <person name="Yang C.-Y."/>
            <person name="Chiang Y.-R."/>
        </authorList>
    </citation>
    <scope>NUCLEOTIDE SEQUENCE [LARGE SCALE GENOMIC DNA]</scope>
    <source>
        <strain evidence="8 9">DSM 18526</strain>
    </source>
</reference>
<evidence type="ECO:0000313" key="8">
    <source>
        <dbReference type="EMBL" id="AMN47969.1"/>
    </source>
</evidence>
<dbReference type="GO" id="GO:0032259">
    <property type="term" value="P:methylation"/>
    <property type="evidence" value="ECO:0007669"/>
    <property type="project" value="UniProtKB-KW"/>
</dbReference>
<feature type="domain" description="DUF7884" evidence="7">
    <location>
        <begin position="35"/>
        <end position="112"/>
    </location>
</feature>
<dbReference type="Proteomes" id="UP000070250">
    <property type="component" value="Chromosome"/>
</dbReference>
<keyword evidence="2" id="KW-0489">Methyltransferase</keyword>
<dbReference type="InterPro" id="IPR029063">
    <property type="entry name" value="SAM-dependent_MTases_sf"/>
</dbReference>
<sequence>MSGHEPRRADGEPPNDPHGAGSGQGRSVPARILRSLLHAFGDPRVDVVLWNGERILSPDKTPVATLRIADSRTLLRLCTDPDIQFGEAYSDGRIQVDGDFEQMLEEFYRGADASGSVAMARRVVHRLHRKRANTLQGSRANIHHHYDIGNEFYSLWLGSTMAYTCAYYPTPQASLDEAQLAKMDHVCRKLRLQPGQHVVEAGCGWGALALHMAQHYGVRVTAFNISREQIAYARRRAQAAGIGDRVRYVEEDYRNIEGSYDAFVSVGMLEHVGIENYPALGELINRCLKPDGLGLIHSIGRNRWKPMNRWIDRRIFPGANPPSLKQMMDLFEGCRFSVLDVENLRLHYACTLRHWHALYEQSKDRVAQMFDERFVRMWRLYLLGSIAAFTTGEMQLFQVVFSPGRNNQIPWTRDDLYQPRSSAVPVVETREER</sequence>
<evidence type="ECO:0000313" key="9">
    <source>
        <dbReference type="Proteomes" id="UP000070250"/>
    </source>
</evidence>
<dbReference type="InterPro" id="IPR050723">
    <property type="entry name" value="CFA/CMAS"/>
</dbReference>
<dbReference type="KEGG" id="sdf:ACG33_12850"/>
<dbReference type="PIRSF" id="PIRSF003085">
    <property type="entry name" value="CMAS"/>
    <property type="match status" value="1"/>
</dbReference>
<gene>
    <name evidence="8" type="ORF">ACG33_12850</name>
</gene>
<dbReference type="Pfam" id="PF02353">
    <property type="entry name" value="CMAS"/>
    <property type="match status" value="1"/>
</dbReference>
<dbReference type="EMBL" id="CP011971">
    <property type="protein sequence ID" value="AMN47969.1"/>
    <property type="molecule type" value="Genomic_DNA"/>
</dbReference>
<dbReference type="Pfam" id="PF25371">
    <property type="entry name" value="DUF7884"/>
    <property type="match status" value="1"/>
</dbReference>
<evidence type="ECO:0000256" key="5">
    <source>
        <dbReference type="ARBA" id="ARBA00023098"/>
    </source>
</evidence>
<organism evidence="8 9">
    <name type="scientific">Steroidobacter denitrificans</name>
    <dbReference type="NCBI Taxonomy" id="465721"/>
    <lineage>
        <taxon>Bacteria</taxon>
        <taxon>Pseudomonadati</taxon>
        <taxon>Pseudomonadota</taxon>
        <taxon>Gammaproteobacteria</taxon>
        <taxon>Steroidobacterales</taxon>
        <taxon>Steroidobacteraceae</taxon>
        <taxon>Steroidobacter</taxon>
    </lineage>
</organism>
<dbReference type="SUPFAM" id="SSF53335">
    <property type="entry name" value="S-adenosyl-L-methionine-dependent methyltransferases"/>
    <property type="match status" value="1"/>
</dbReference>
<feature type="region of interest" description="Disordered" evidence="6">
    <location>
        <begin position="1"/>
        <end position="26"/>
    </location>
</feature>
<name>A0A127FE00_STEDE</name>
<keyword evidence="4" id="KW-0949">S-adenosyl-L-methionine</keyword>
<protein>
    <submittedName>
        <fullName evidence="8">Cyclopropane-fatty-acyl-phospholipid synthase</fullName>
    </submittedName>
</protein>
<dbReference type="InterPro" id="IPR057206">
    <property type="entry name" value="DUF7884"/>
</dbReference>
<evidence type="ECO:0000256" key="4">
    <source>
        <dbReference type="ARBA" id="ARBA00022691"/>
    </source>
</evidence>
<keyword evidence="9" id="KW-1185">Reference proteome</keyword>
<evidence type="ECO:0000256" key="6">
    <source>
        <dbReference type="SAM" id="MobiDB-lite"/>
    </source>
</evidence>
<dbReference type="InterPro" id="IPR003333">
    <property type="entry name" value="CMAS"/>
</dbReference>
<feature type="compositionally biased region" description="Basic and acidic residues" evidence="6">
    <location>
        <begin position="1"/>
        <end position="11"/>
    </location>
</feature>
<dbReference type="PATRIC" id="fig|465721.4.peg.2748"/>